<accession>A0AA37P715</accession>
<dbReference type="GO" id="GO:0005886">
    <property type="term" value="C:plasma membrane"/>
    <property type="evidence" value="ECO:0007669"/>
    <property type="project" value="InterPro"/>
</dbReference>
<dbReference type="RefSeq" id="XP_049123889.1">
    <property type="nucleotide sequence ID" value="XM_049267932.1"/>
</dbReference>
<evidence type="ECO:0000256" key="1">
    <source>
        <dbReference type="ARBA" id="ARBA00004141"/>
    </source>
</evidence>
<evidence type="ECO:0000256" key="5">
    <source>
        <dbReference type="ARBA" id="ARBA00023065"/>
    </source>
</evidence>
<feature type="transmembrane region" description="Helical" evidence="8">
    <location>
        <begin position="298"/>
        <end position="317"/>
    </location>
</feature>
<evidence type="ECO:0000256" key="4">
    <source>
        <dbReference type="ARBA" id="ARBA00022989"/>
    </source>
</evidence>
<dbReference type="AlphaFoldDB" id="A0AA37P715"/>
<keyword evidence="3 8" id="KW-0812">Transmembrane</keyword>
<evidence type="ECO:0000313" key="10">
    <source>
        <dbReference type="Proteomes" id="UP001055115"/>
    </source>
</evidence>
<feature type="transmembrane region" description="Helical" evidence="8">
    <location>
        <begin position="45"/>
        <end position="72"/>
    </location>
</feature>
<reference evidence="9 10" key="1">
    <citation type="submission" date="2022-03" db="EMBL/GenBank/DDBJ databases">
        <title>Genome data of Colletotrichum spp.</title>
        <authorList>
            <person name="Utami Y.D."/>
            <person name="Hiruma K."/>
        </authorList>
    </citation>
    <scope>NUCLEOTIDE SEQUENCE [LARGE SCALE GENOMIC DNA]</scope>
    <source>
        <strain evidence="9 10">MAFF 239500</strain>
    </source>
</reference>
<comment type="caution">
    <text evidence="9">The sequence shown here is derived from an EMBL/GenBank/DDBJ whole genome shotgun (WGS) entry which is preliminary data.</text>
</comment>
<evidence type="ECO:0000256" key="8">
    <source>
        <dbReference type="SAM" id="Phobius"/>
    </source>
</evidence>
<keyword evidence="2" id="KW-0813">Transport</keyword>
<evidence type="ECO:0000313" key="9">
    <source>
        <dbReference type="EMBL" id="GKT41539.1"/>
    </source>
</evidence>
<comment type="subcellular location">
    <subcellularLocation>
        <location evidence="1">Membrane</location>
        <topology evidence="1">Multi-pass membrane protein</topology>
    </subcellularLocation>
</comment>
<dbReference type="GO" id="GO:1990573">
    <property type="term" value="P:potassium ion import across plasma membrane"/>
    <property type="evidence" value="ECO:0007669"/>
    <property type="project" value="TreeGrafter"/>
</dbReference>
<dbReference type="InterPro" id="IPR003445">
    <property type="entry name" value="Cat_transpt"/>
</dbReference>
<feature type="region of interest" description="Disordered" evidence="7">
    <location>
        <begin position="1"/>
        <end position="30"/>
    </location>
</feature>
<protein>
    <submittedName>
        <fullName evidence="9">Low-affinity potassium transport protein</fullName>
    </submittedName>
</protein>
<dbReference type="PANTHER" id="PTHR31064">
    <property type="entry name" value="POTASSIUM TRANSPORT PROTEIN DDB_G0292412-RELATED"/>
    <property type="match status" value="1"/>
</dbReference>
<dbReference type="Pfam" id="PF02386">
    <property type="entry name" value="TrkH"/>
    <property type="match status" value="1"/>
</dbReference>
<gene>
    <name evidence="9" type="ORF">ColSpa_01720</name>
</gene>
<dbReference type="Proteomes" id="UP001055115">
    <property type="component" value="Unassembled WGS sequence"/>
</dbReference>
<evidence type="ECO:0000256" key="6">
    <source>
        <dbReference type="ARBA" id="ARBA00023136"/>
    </source>
</evidence>
<feature type="transmembrane region" description="Helical" evidence="8">
    <location>
        <begin position="397"/>
        <end position="417"/>
    </location>
</feature>
<dbReference type="EMBL" id="BQXU01000003">
    <property type="protein sequence ID" value="GKT41539.1"/>
    <property type="molecule type" value="Genomic_DNA"/>
</dbReference>
<evidence type="ECO:0000256" key="7">
    <source>
        <dbReference type="SAM" id="MobiDB-lite"/>
    </source>
</evidence>
<keyword evidence="4 8" id="KW-1133">Transmembrane helix</keyword>
<feature type="transmembrane region" description="Helical" evidence="8">
    <location>
        <begin position="112"/>
        <end position="133"/>
    </location>
</feature>
<dbReference type="InterPro" id="IPR051143">
    <property type="entry name" value="TrkH_K-transport"/>
</dbReference>
<keyword evidence="6 8" id="KW-0472">Membrane</keyword>
<evidence type="ECO:0000256" key="3">
    <source>
        <dbReference type="ARBA" id="ARBA00022692"/>
    </source>
</evidence>
<feature type="transmembrane region" description="Helical" evidence="8">
    <location>
        <begin position="329"/>
        <end position="353"/>
    </location>
</feature>
<dbReference type="PANTHER" id="PTHR31064:SF37">
    <property type="entry name" value="TRANSPORTER, PUTATIVE (EUROFUNG)-RELATED"/>
    <property type="match status" value="1"/>
</dbReference>
<organism evidence="9 10">
    <name type="scientific">Colletotrichum spaethianum</name>
    <dbReference type="NCBI Taxonomy" id="700344"/>
    <lineage>
        <taxon>Eukaryota</taxon>
        <taxon>Fungi</taxon>
        <taxon>Dikarya</taxon>
        <taxon>Ascomycota</taxon>
        <taxon>Pezizomycotina</taxon>
        <taxon>Sordariomycetes</taxon>
        <taxon>Hypocreomycetidae</taxon>
        <taxon>Glomerellales</taxon>
        <taxon>Glomerellaceae</taxon>
        <taxon>Colletotrichum</taxon>
        <taxon>Colletotrichum spaethianum species complex</taxon>
    </lineage>
</organism>
<keyword evidence="5" id="KW-0406">Ion transport</keyword>
<dbReference type="PIRSF" id="PIRSF002450">
    <property type="entry name" value="K+_transpter_TRK"/>
    <property type="match status" value="1"/>
</dbReference>
<evidence type="ECO:0000256" key="2">
    <source>
        <dbReference type="ARBA" id="ARBA00022448"/>
    </source>
</evidence>
<dbReference type="GeneID" id="73322522"/>
<sequence>MSSHLRRPASLDQRGQNHDDNRRTEAEGCDTLNSRRSISSGLRSFLPPLNFITLHYAYFIGTTLLASVIFYASSNPHGSISYVDSLFLVVSAMTEAGLNTVNLSEMTVWQQVMLWLLIIVGSSVWVSIWTVVARKHVFEKSLRETVQAEKERDQQHNRLPMFNRGDAAPRAKGEASVTGVMDLGGSSQHRSTGNHITIDTSENLTRRSTQSVSSSIKPTRPWLSFLSSTKEGRNAQFHSLTASERSRLGGHEYRALRLLSVVVPLYSVLWQVLGSLALGAWIANNMPTVATSNGANPWWAGIFFAVSAFNNSGMSLLDANMVPFQQAYFVLVTMGLLILAGNTAYPLFLRLIFWSALKGLRLTTGEGTYVELKSTLEFILKYPRRVYTNLFPSRPTWWLFFMVVMTNGIDWMAFEVLNIGNPIIESIPIGARVLDGLFQAFAVRSGGFYVIPIASAYPGLQVLYVIMMYISVYPVVITMRHSNVYEERSLGIYADDEAPLSSSSAGERKHSDGNGFLTQLIKDNLSFAGVGAAKPKTSDGFESRTSFVSQQIRGQLAHDLWLLTLAVLIIVTIETSHFLEDPVHFSVFNVVFEVVSGYGCVGISVGLPKDAMSFSGGWHAGSKLVLCLVMLRGRHRGLPVALDRAVRLPGQRLLEDEEEDWRLRRARSGRGSRAGLFDN</sequence>
<feature type="transmembrane region" description="Helical" evidence="8">
    <location>
        <begin position="255"/>
        <end position="278"/>
    </location>
</feature>
<dbReference type="GO" id="GO:0140107">
    <property type="term" value="F:high-affinity potassium ion transmembrane transporter activity"/>
    <property type="evidence" value="ECO:0007669"/>
    <property type="project" value="TreeGrafter"/>
</dbReference>
<proteinExistence type="predicted"/>
<dbReference type="GO" id="GO:0030007">
    <property type="term" value="P:intracellular potassium ion homeostasis"/>
    <property type="evidence" value="ECO:0007669"/>
    <property type="project" value="InterPro"/>
</dbReference>
<feature type="compositionally biased region" description="Basic and acidic residues" evidence="7">
    <location>
        <begin position="15"/>
        <end position="26"/>
    </location>
</feature>
<keyword evidence="10" id="KW-1185">Reference proteome</keyword>
<dbReference type="InterPro" id="IPR015958">
    <property type="entry name" value="Trk1_fungi"/>
</dbReference>
<name>A0AA37P715_9PEZI</name>